<dbReference type="InterPro" id="IPR005183">
    <property type="entry name" value="DUF305_CopM-like"/>
</dbReference>
<feature type="transmembrane region" description="Helical" evidence="1">
    <location>
        <begin position="74"/>
        <end position="91"/>
    </location>
</feature>
<organism evidence="3 4">
    <name type="scientific">Stanieria cyanosphaera (strain ATCC 29371 / PCC 7437)</name>
    <dbReference type="NCBI Taxonomy" id="111780"/>
    <lineage>
        <taxon>Bacteria</taxon>
        <taxon>Bacillati</taxon>
        <taxon>Cyanobacteriota</taxon>
        <taxon>Cyanophyceae</taxon>
        <taxon>Pleurocapsales</taxon>
        <taxon>Dermocarpellaceae</taxon>
        <taxon>Stanieria</taxon>
    </lineage>
</organism>
<sequence length="150" mass="17058">MKSKSDMKPYISLLIALCISYVVMFAIMYSRVNEWSNLFLSPNQVYMTGLMISAMLVIMLTVMWSMYGNKKLNIVLLIIGAALVPIFLTLIRTQTAVGNQQFLHAMIPHHAAAILVCQQASITDLRIEELCTEIVQTQKEDIRIMKELME</sequence>
<proteinExistence type="predicted"/>
<dbReference type="InterPro" id="IPR012347">
    <property type="entry name" value="Ferritin-like"/>
</dbReference>
<keyword evidence="1" id="KW-0812">Transmembrane</keyword>
<dbReference type="RefSeq" id="WP_015212030.1">
    <property type="nucleotide sequence ID" value="NC_019765.1"/>
</dbReference>
<dbReference type="KEGG" id="scs:Sta7437_4669"/>
<dbReference type="EMBL" id="CP003654">
    <property type="protein sequence ID" value="AFZ38124.1"/>
    <property type="molecule type" value="Genomic_DNA"/>
</dbReference>
<keyword evidence="3" id="KW-0614">Plasmid</keyword>
<evidence type="ECO:0000259" key="2">
    <source>
        <dbReference type="Pfam" id="PF03713"/>
    </source>
</evidence>
<feature type="transmembrane region" description="Helical" evidence="1">
    <location>
        <begin position="12"/>
        <end position="32"/>
    </location>
</feature>
<evidence type="ECO:0000256" key="1">
    <source>
        <dbReference type="SAM" id="Phobius"/>
    </source>
</evidence>
<dbReference type="OrthoDB" id="517560at2"/>
<feature type="domain" description="DUF305" evidence="2">
    <location>
        <begin position="96"/>
        <end position="148"/>
    </location>
</feature>
<gene>
    <name evidence="3" type="ordered locus">Sta7437_4669</name>
</gene>
<reference evidence="4" key="1">
    <citation type="journal article" date="2013" name="Proc. Natl. Acad. Sci. U.S.A.">
        <title>Improving the coverage of the cyanobacterial phylum using diversity-driven genome sequencing.</title>
        <authorList>
            <person name="Shih P.M."/>
            <person name="Wu D."/>
            <person name="Latifi A."/>
            <person name="Axen S.D."/>
            <person name="Fewer D.P."/>
            <person name="Talla E."/>
            <person name="Calteau A."/>
            <person name="Cai F."/>
            <person name="Tandeau de Marsac N."/>
            <person name="Rippka R."/>
            <person name="Herdman M."/>
            <person name="Sivonen K."/>
            <person name="Coursin T."/>
            <person name="Laurent T."/>
            <person name="Goodwin L."/>
            <person name="Nolan M."/>
            <person name="Davenport K.W."/>
            <person name="Han C.S."/>
            <person name="Rubin E.M."/>
            <person name="Eisen J.A."/>
            <person name="Woyke T."/>
            <person name="Gugger M."/>
            <person name="Kerfeld C.A."/>
        </authorList>
    </citation>
    <scope>NUCLEOTIDE SEQUENCE [LARGE SCALE GENOMIC DNA]</scope>
    <source>
        <strain evidence="4">ATCC 29371 / PCC 7437</strain>
        <plasmid evidence="4">Plasmid pSTA7437.01</plasmid>
    </source>
</reference>
<evidence type="ECO:0000313" key="3">
    <source>
        <dbReference type="EMBL" id="AFZ38124.1"/>
    </source>
</evidence>
<feature type="transmembrane region" description="Helical" evidence="1">
    <location>
        <begin position="44"/>
        <end position="67"/>
    </location>
</feature>
<dbReference type="HOGENOM" id="CLU_113754_1_0_3"/>
<name>K9Y1C6_STAC7</name>
<keyword evidence="1" id="KW-1133">Transmembrane helix</keyword>
<dbReference type="Pfam" id="PF03713">
    <property type="entry name" value="DUF305"/>
    <property type="match status" value="1"/>
</dbReference>
<accession>K9Y1C6</accession>
<protein>
    <recommendedName>
        <fullName evidence="2">DUF305 domain-containing protein</fullName>
    </recommendedName>
</protein>
<dbReference type="Proteomes" id="UP000010473">
    <property type="component" value="Plasmid pSTA7437.01"/>
</dbReference>
<evidence type="ECO:0000313" key="4">
    <source>
        <dbReference type="Proteomes" id="UP000010473"/>
    </source>
</evidence>
<dbReference type="AlphaFoldDB" id="K9Y1C6"/>
<dbReference type="Gene3D" id="1.20.1260.10">
    <property type="match status" value="1"/>
</dbReference>
<keyword evidence="1" id="KW-0472">Membrane</keyword>
<geneLocation type="plasmid" evidence="3 4">
    <name>pSTA7437.01</name>
</geneLocation>
<keyword evidence="4" id="KW-1185">Reference proteome</keyword>